<evidence type="ECO:0000256" key="3">
    <source>
        <dbReference type="ARBA" id="ARBA00023163"/>
    </source>
</evidence>
<dbReference type="GO" id="GO:0003677">
    <property type="term" value="F:DNA binding"/>
    <property type="evidence" value="ECO:0007669"/>
    <property type="project" value="UniProtKB-KW"/>
</dbReference>
<dbReference type="RefSeq" id="WP_073492290.1">
    <property type="nucleotide sequence ID" value="NZ_FRBI01000001.1"/>
</dbReference>
<dbReference type="InterPro" id="IPR036390">
    <property type="entry name" value="WH_DNA-bd_sf"/>
</dbReference>
<dbReference type="InterPro" id="IPR028978">
    <property type="entry name" value="Chorismate_lyase_/UTRA_dom_sf"/>
</dbReference>
<protein>
    <submittedName>
        <fullName evidence="5">Transcriptional regulator, GntR family</fullName>
    </submittedName>
</protein>
<keyword evidence="3" id="KW-0804">Transcription</keyword>
<dbReference type="InterPro" id="IPR036388">
    <property type="entry name" value="WH-like_DNA-bd_sf"/>
</dbReference>
<dbReference type="STRING" id="310782.SAMN05216499_10161"/>
<dbReference type="CDD" id="cd07377">
    <property type="entry name" value="WHTH_GntR"/>
    <property type="match status" value="1"/>
</dbReference>
<dbReference type="PANTHER" id="PTHR44846:SF17">
    <property type="entry name" value="GNTR-FAMILY TRANSCRIPTIONAL REGULATOR"/>
    <property type="match status" value="1"/>
</dbReference>
<gene>
    <name evidence="5" type="ORF">SAMN05216499_10161</name>
</gene>
<keyword evidence="2" id="KW-0238">DNA-binding</keyword>
<name>A0A1M6TIV2_9ACTN</name>
<organism evidence="5 6">
    <name type="scientific">Actinacidiphila paucisporea</name>
    <dbReference type="NCBI Taxonomy" id="310782"/>
    <lineage>
        <taxon>Bacteria</taxon>
        <taxon>Bacillati</taxon>
        <taxon>Actinomycetota</taxon>
        <taxon>Actinomycetes</taxon>
        <taxon>Kitasatosporales</taxon>
        <taxon>Streptomycetaceae</taxon>
        <taxon>Actinacidiphila</taxon>
    </lineage>
</organism>
<dbReference type="SUPFAM" id="SSF64288">
    <property type="entry name" value="Chorismate lyase-like"/>
    <property type="match status" value="1"/>
</dbReference>
<dbReference type="Pfam" id="PF07702">
    <property type="entry name" value="UTRA"/>
    <property type="match status" value="1"/>
</dbReference>
<evidence type="ECO:0000259" key="4">
    <source>
        <dbReference type="PROSITE" id="PS50949"/>
    </source>
</evidence>
<dbReference type="InterPro" id="IPR000524">
    <property type="entry name" value="Tscrpt_reg_HTH_GntR"/>
</dbReference>
<proteinExistence type="predicted"/>
<dbReference type="InterPro" id="IPR011663">
    <property type="entry name" value="UTRA"/>
</dbReference>
<evidence type="ECO:0000313" key="6">
    <source>
        <dbReference type="Proteomes" id="UP000184111"/>
    </source>
</evidence>
<dbReference type="SUPFAM" id="SSF46785">
    <property type="entry name" value="Winged helix' DNA-binding domain"/>
    <property type="match status" value="1"/>
</dbReference>
<sequence>MPDQPPYLRIADVLRARIASHEWSPGDRLPSRAELGQEYGVGENVIRRAQELLISLGTLEGRAGSGTYVAEPRERLRMVRSIYREQAGGSPFAADMAALGRRGTWESRTDAKVPAPSDIAARLGIAEGDLCVRTAYEFLADGKPVQLSTSWEPYALTAGTLVVLPEAGPHAGIGVVRRMAEIGVTVTRAVERPEPRQPSPEEVTLLGVQKGSLVTHIQRTYYSDDGRSVETADIVVPAAVCEIVYEVPVTA</sequence>
<dbReference type="Proteomes" id="UP000184111">
    <property type="component" value="Unassembled WGS sequence"/>
</dbReference>
<keyword evidence="6" id="KW-1185">Reference proteome</keyword>
<accession>A0A1M6TIV2</accession>
<dbReference type="GO" id="GO:0045892">
    <property type="term" value="P:negative regulation of DNA-templated transcription"/>
    <property type="evidence" value="ECO:0007669"/>
    <property type="project" value="TreeGrafter"/>
</dbReference>
<evidence type="ECO:0000256" key="2">
    <source>
        <dbReference type="ARBA" id="ARBA00023125"/>
    </source>
</evidence>
<dbReference type="GO" id="GO:0003700">
    <property type="term" value="F:DNA-binding transcription factor activity"/>
    <property type="evidence" value="ECO:0007669"/>
    <property type="project" value="InterPro"/>
</dbReference>
<dbReference type="Pfam" id="PF00392">
    <property type="entry name" value="GntR"/>
    <property type="match status" value="1"/>
</dbReference>
<dbReference type="Gene3D" id="3.40.1410.10">
    <property type="entry name" value="Chorismate lyase-like"/>
    <property type="match status" value="1"/>
</dbReference>
<reference evidence="5 6" key="1">
    <citation type="submission" date="2016-11" db="EMBL/GenBank/DDBJ databases">
        <authorList>
            <person name="Jaros S."/>
            <person name="Januszkiewicz K."/>
            <person name="Wedrychowicz H."/>
        </authorList>
    </citation>
    <scope>NUCLEOTIDE SEQUENCE [LARGE SCALE GENOMIC DNA]</scope>
    <source>
        <strain evidence="5 6">CGMCC 4.2025</strain>
    </source>
</reference>
<dbReference type="AlphaFoldDB" id="A0A1M6TIV2"/>
<dbReference type="PROSITE" id="PS50949">
    <property type="entry name" value="HTH_GNTR"/>
    <property type="match status" value="1"/>
</dbReference>
<dbReference type="SMART" id="SM00866">
    <property type="entry name" value="UTRA"/>
    <property type="match status" value="1"/>
</dbReference>
<dbReference type="InterPro" id="IPR050679">
    <property type="entry name" value="Bact_HTH_transcr_reg"/>
</dbReference>
<evidence type="ECO:0000313" key="5">
    <source>
        <dbReference type="EMBL" id="SHK56915.1"/>
    </source>
</evidence>
<dbReference type="EMBL" id="FRBI01000001">
    <property type="protein sequence ID" value="SHK56915.1"/>
    <property type="molecule type" value="Genomic_DNA"/>
</dbReference>
<dbReference type="SMART" id="SM00345">
    <property type="entry name" value="HTH_GNTR"/>
    <property type="match status" value="1"/>
</dbReference>
<feature type="domain" description="HTH gntR-type" evidence="4">
    <location>
        <begin position="4"/>
        <end position="72"/>
    </location>
</feature>
<dbReference type="OrthoDB" id="4532751at2"/>
<dbReference type="PANTHER" id="PTHR44846">
    <property type="entry name" value="MANNOSYL-D-GLYCERATE TRANSPORT/METABOLISM SYSTEM REPRESSOR MNGR-RELATED"/>
    <property type="match status" value="1"/>
</dbReference>
<keyword evidence="1" id="KW-0805">Transcription regulation</keyword>
<dbReference type="Gene3D" id="1.10.10.10">
    <property type="entry name" value="Winged helix-like DNA-binding domain superfamily/Winged helix DNA-binding domain"/>
    <property type="match status" value="1"/>
</dbReference>
<evidence type="ECO:0000256" key="1">
    <source>
        <dbReference type="ARBA" id="ARBA00023015"/>
    </source>
</evidence>